<evidence type="ECO:0000313" key="2">
    <source>
        <dbReference type="Proteomes" id="UP000815325"/>
    </source>
</evidence>
<comment type="caution">
    <text evidence="1">The sequence shown here is derived from an EMBL/GenBank/DDBJ whole genome shotgun (WGS) entry which is preliminary data.</text>
</comment>
<proteinExistence type="predicted"/>
<gene>
    <name evidence="1" type="ORF">DUNSADRAFT_9794</name>
</gene>
<evidence type="ECO:0000313" key="1">
    <source>
        <dbReference type="EMBL" id="KAF5833770.1"/>
    </source>
</evidence>
<accession>A0ABQ7GGN7</accession>
<dbReference type="EMBL" id="MU069792">
    <property type="protein sequence ID" value="KAF5833770.1"/>
    <property type="molecule type" value="Genomic_DNA"/>
</dbReference>
<sequence length="751" mass="80835">MEEQAIRVPCTSGRLDFSWGHGTEIQMLEVLNPEGGQGGSDPHLSNVLWNAPTSSHRALALSIAPKQAELHQSLQDEDVEGGADTVALEAALWGLLELLCIGTSRSEGYIAEASCNGRKDTTSPAQQQRQLAHAAEQAAQGARHCGLTERLAALLESGRPDEQGDYWCALLMCGVRTSMTISVPVMVIDALTLAHRPLRPSAACVRLTACYGHQCSDSGSTPTIVPGHAYDSPPTIVIDAEQRSSLLLAPREGHQRHASDSPPTIVIDAEQRSSLLLTAHEGHQRHASDSPPTIVIDAEQRSSLLLTAHEGHQHHASDSPPTIVIDAVTLDSHPAMVIDALTLTHCPPWSNKVLYGPASTDAKKKQCNAQACHVANAGLSWLLRTWNNVVRRPVMAHMRSWINAMCEPAMADAKLEQFNAQACHGCLMDCCPAAHDAMQHGGSAGMGDSSSGGMMLEVPGAAHAPPASILPQVCPGCLLAMACIDSFDLLNASIFELLDALYVVLRQMPRFRRAAYTYVPAAAAAGVCFRMDGVFDSHYVHVAVSMCKPAQGVRRPLCLGTGQQPPHSARKPVQLIIRFVWANSHHTVQAAWHMAQWRHHVSICQAAGGVHDGAVNGHVGRTSFGYLQHAGAHTGNHQEAAGGTHVREFDKKVGRITYGYPVVARLTARMRKIAIAGPSSHLFVGLSAVYAASCLLDVLRHWQLLGRHYVVLHTRAQYSVIPPQGVEQHYTGAQYNIMPPQAALALHLEAP</sequence>
<name>A0ABQ7GGN7_DUNSA</name>
<reference evidence="1" key="1">
    <citation type="submission" date="2017-08" db="EMBL/GenBank/DDBJ databases">
        <authorList>
            <person name="Polle J.E."/>
            <person name="Barry K."/>
            <person name="Cushman J."/>
            <person name="Schmutz J."/>
            <person name="Tran D."/>
            <person name="Hathwaick L.T."/>
            <person name="Yim W.C."/>
            <person name="Jenkins J."/>
            <person name="Mckie-Krisberg Z.M."/>
            <person name="Prochnik S."/>
            <person name="Lindquist E."/>
            <person name="Dockter R.B."/>
            <person name="Adam C."/>
            <person name="Molina H."/>
            <person name="Bunkerborg J."/>
            <person name="Jin E."/>
            <person name="Buchheim M."/>
            <person name="Magnuson J."/>
        </authorList>
    </citation>
    <scope>NUCLEOTIDE SEQUENCE</scope>
    <source>
        <strain evidence="1">CCAP 19/18</strain>
    </source>
</reference>
<dbReference type="Proteomes" id="UP000815325">
    <property type="component" value="Unassembled WGS sequence"/>
</dbReference>
<organism evidence="1 2">
    <name type="scientific">Dunaliella salina</name>
    <name type="common">Green alga</name>
    <name type="synonym">Protococcus salinus</name>
    <dbReference type="NCBI Taxonomy" id="3046"/>
    <lineage>
        <taxon>Eukaryota</taxon>
        <taxon>Viridiplantae</taxon>
        <taxon>Chlorophyta</taxon>
        <taxon>core chlorophytes</taxon>
        <taxon>Chlorophyceae</taxon>
        <taxon>CS clade</taxon>
        <taxon>Chlamydomonadales</taxon>
        <taxon>Dunaliellaceae</taxon>
        <taxon>Dunaliella</taxon>
    </lineage>
</organism>
<protein>
    <submittedName>
        <fullName evidence="1">Uncharacterized protein</fullName>
    </submittedName>
</protein>
<keyword evidence="2" id="KW-1185">Reference proteome</keyword>